<dbReference type="Gene3D" id="3.40.720.10">
    <property type="entry name" value="Alkaline Phosphatase, subunit A"/>
    <property type="match status" value="1"/>
</dbReference>
<organism evidence="6 7">
    <name type="scientific">Rubripirellula amarantea</name>
    <dbReference type="NCBI Taxonomy" id="2527999"/>
    <lineage>
        <taxon>Bacteria</taxon>
        <taxon>Pseudomonadati</taxon>
        <taxon>Planctomycetota</taxon>
        <taxon>Planctomycetia</taxon>
        <taxon>Pirellulales</taxon>
        <taxon>Pirellulaceae</taxon>
        <taxon>Rubripirellula</taxon>
    </lineage>
</organism>
<dbReference type="AlphaFoldDB" id="A0A5C5WWV5"/>
<comment type="caution">
    <text evidence="6">The sequence shown here is derived from an EMBL/GenBank/DDBJ whole genome shotgun (WGS) entry which is preliminary data.</text>
</comment>
<sequence length="497" mass="54868">MERACRNTRSLRLNIRFVFGCLLAIAVVGPALADAFKRPNIVVLLCDDLGYGDLGCYGHPHIQTPHLDRLASNGIRFTDMYSAAPVCSPSRVGLLTGRSPNRAGVYDWIPEVGQRGSVGRSMVHMRASETTIPSLLNNAGYQTCMAGKWHCNSHFNSDVQPQPGDFGFDHWLATQNNAAPSHENPRNFVRNGQAIGRVERFSCQFLIDEALTWLQSADRDAPFFLYVPFHEPHEPVASPETLVSKYRDVARDEDEAQYFANVANVDDAVGRLIDGLERMNVRDNTLVIFTSDNGPETHNRYASANRSYGRPGKLRGMKLHTTEAGFRVVGIANWPAKISANQTVATPISSLDFLPTFCQLADCPSPSQGRLDGINIEPVLTGSPSNQVTVERDRPLVWAYYNATNEARVAMRSGKWKVLAKLDNGKLAKLQNVTSKNVDLVQAATLTDIEIYDLDSDVSETIDVAGRSDVPTESLTSELENAYQQLLSDSHVWSGDK</sequence>
<dbReference type="EMBL" id="SJPI01000001">
    <property type="protein sequence ID" value="TWT54709.1"/>
    <property type="molecule type" value="Genomic_DNA"/>
</dbReference>
<dbReference type="InterPro" id="IPR050738">
    <property type="entry name" value="Sulfatase"/>
</dbReference>
<dbReference type="GO" id="GO:0046872">
    <property type="term" value="F:metal ion binding"/>
    <property type="evidence" value="ECO:0007669"/>
    <property type="project" value="UniProtKB-KW"/>
</dbReference>
<comment type="similarity">
    <text evidence="1">Belongs to the sulfatase family.</text>
</comment>
<evidence type="ECO:0000256" key="2">
    <source>
        <dbReference type="ARBA" id="ARBA00022723"/>
    </source>
</evidence>
<dbReference type="SUPFAM" id="SSF53649">
    <property type="entry name" value="Alkaline phosphatase-like"/>
    <property type="match status" value="1"/>
</dbReference>
<dbReference type="Proteomes" id="UP000316598">
    <property type="component" value="Unassembled WGS sequence"/>
</dbReference>
<evidence type="ECO:0000256" key="3">
    <source>
        <dbReference type="ARBA" id="ARBA00022801"/>
    </source>
</evidence>
<evidence type="ECO:0000256" key="1">
    <source>
        <dbReference type="ARBA" id="ARBA00008779"/>
    </source>
</evidence>
<dbReference type="PANTHER" id="PTHR42693:SF53">
    <property type="entry name" value="ENDO-4-O-SULFATASE"/>
    <property type="match status" value="1"/>
</dbReference>
<evidence type="ECO:0000313" key="6">
    <source>
        <dbReference type="EMBL" id="TWT54709.1"/>
    </source>
</evidence>
<keyword evidence="4" id="KW-0106">Calcium</keyword>
<gene>
    <name evidence="6" type="primary">atsA_19</name>
    <name evidence="6" type="ORF">Pla22_23600</name>
</gene>
<dbReference type="InterPro" id="IPR000917">
    <property type="entry name" value="Sulfatase_N"/>
</dbReference>
<proteinExistence type="inferred from homology"/>
<dbReference type="Pfam" id="PF00884">
    <property type="entry name" value="Sulfatase"/>
    <property type="match status" value="1"/>
</dbReference>
<keyword evidence="3 6" id="KW-0378">Hydrolase</keyword>
<keyword evidence="2" id="KW-0479">Metal-binding</keyword>
<dbReference type="InterPro" id="IPR024607">
    <property type="entry name" value="Sulfatase_CS"/>
</dbReference>
<reference evidence="6 7" key="1">
    <citation type="submission" date="2019-02" db="EMBL/GenBank/DDBJ databases">
        <title>Deep-cultivation of Planctomycetes and their phenomic and genomic characterization uncovers novel biology.</title>
        <authorList>
            <person name="Wiegand S."/>
            <person name="Jogler M."/>
            <person name="Boedeker C."/>
            <person name="Pinto D."/>
            <person name="Vollmers J."/>
            <person name="Rivas-Marin E."/>
            <person name="Kohn T."/>
            <person name="Peeters S.H."/>
            <person name="Heuer A."/>
            <person name="Rast P."/>
            <person name="Oberbeckmann S."/>
            <person name="Bunk B."/>
            <person name="Jeske O."/>
            <person name="Meyerdierks A."/>
            <person name="Storesund J.E."/>
            <person name="Kallscheuer N."/>
            <person name="Luecker S."/>
            <person name="Lage O.M."/>
            <person name="Pohl T."/>
            <person name="Merkel B.J."/>
            <person name="Hornburger P."/>
            <person name="Mueller R.-W."/>
            <person name="Bruemmer F."/>
            <person name="Labrenz M."/>
            <person name="Spormann A.M."/>
            <person name="Op Den Camp H."/>
            <person name="Overmann J."/>
            <person name="Amann R."/>
            <person name="Jetten M.S.M."/>
            <person name="Mascher T."/>
            <person name="Medema M.H."/>
            <person name="Devos D.P."/>
            <person name="Kaster A.-K."/>
            <person name="Ovreas L."/>
            <person name="Rohde M."/>
            <person name="Galperin M.Y."/>
            <person name="Jogler C."/>
        </authorList>
    </citation>
    <scope>NUCLEOTIDE SEQUENCE [LARGE SCALE GENOMIC DNA]</scope>
    <source>
        <strain evidence="6 7">Pla22</strain>
    </source>
</reference>
<dbReference type="PROSITE" id="PS00523">
    <property type="entry name" value="SULFATASE_1"/>
    <property type="match status" value="1"/>
</dbReference>
<keyword evidence="7" id="KW-1185">Reference proteome</keyword>
<protein>
    <submittedName>
        <fullName evidence="6">Arylsulfatase</fullName>
        <ecNumber evidence="6">3.1.6.1</ecNumber>
    </submittedName>
</protein>
<name>A0A5C5WWV5_9BACT</name>
<dbReference type="GO" id="GO:0004065">
    <property type="term" value="F:arylsulfatase activity"/>
    <property type="evidence" value="ECO:0007669"/>
    <property type="project" value="UniProtKB-EC"/>
</dbReference>
<evidence type="ECO:0000259" key="5">
    <source>
        <dbReference type="Pfam" id="PF00884"/>
    </source>
</evidence>
<dbReference type="EC" id="3.1.6.1" evidence="6"/>
<accession>A0A5C5WWV5</accession>
<dbReference type="OrthoDB" id="9803751at2"/>
<dbReference type="PANTHER" id="PTHR42693">
    <property type="entry name" value="ARYLSULFATASE FAMILY MEMBER"/>
    <property type="match status" value="1"/>
</dbReference>
<dbReference type="PROSITE" id="PS00149">
    <property type="entry name" value="SULFATASE_2"/>
    <property type="match status" value="1"/>
</dbReference>
<evidence type="ECO:0000313" key="7">
    <source>
        <dbReference type="Proteomes" id="UP000316598"/>
    </source>
</evidence>
<evidence type="ECO:0000256" key="4">
    <source>
        <dbReference type="ARBA" id="ARBA00022837"/>
    </source>
</evidence>
<feature type="domain" description="Sulfatase N-terminal" evidence="5">
    <location>
        <begin position="39"/>
        <end position="362"/>
    </location>
</feature>
<dbReference type="InterPro" id="IPR017850">
    <property type="entry name" value="Alkaline_phosphatase_core_sf"/>
</dbReference>